<evidence type="ECO:0000256" key="2">
    <source>
        <dbReference type="SAM" id="MobiDB-lite"/>
    </source>
</evidence>
<dbReference type="AlphaFoldDB" id="A0A8S9XMF0"/>
<evidence type="ECO:0000313" key="4">
    <source>
        <dbReference type="EMBL" id="KAF6209206.1"/>
    </source>
</evidence>
<feature type="region of interest" description="Disordered" evidence="2">
    <location>
        <begin position="1"/>
        <end position="31"/>
    </location>
</feature>
<dbReference type="GO" id="GO:0005634">
    <property type="term" value="C:nucleus"/>
    <property type="evidence" value="ECO:0007669"/>
    <property type="project" value="TreeGrafter"/>
</dbReference>
<sequence>MMNDTKFSRLDPVASDPWKKTDPPATAKKEKSVRLTIDIDRGSSDYIFSYEALVKKARAELEKKNRENKNGGGLPDLMSHDSLEEQKMLRNIASSYEEKYGRGNGGGKRRYQSYADLGAGYDEEDSFIDNTGAQEEGIPEEMDTKKGGFYINSAVGEYESQLKAHKQLQHLLKASLQEKDVKLQQAMNELQRMNREAALAEENTEQLKSNFQKKFTDVCKVCTDVIDQYPDLSSEYS</sequence>
<proteinExistence type="predicted"/>
<organism evidence="4 5">
    <name type="scientific">Apolygus lucorum</name>
    <name type="common">Small green plant bug</name>
    <name type="synonym">Lygocoris lucorum</name>
    <dbReference type="NCBI Taxonomy" id="248454"/>
    <lineage>
        <taxon>Eukaryota</taxon>
        <taxon>Metazoa</taxon>
        <taxon>Ecdysozoa</taxon>
        <taxon>Arthropoda</taxon>
        <taxon>Hexapoda</taxon>
        <taxon>Insecta</taxon>
        <taxon>Pterygota</taxon>
        <taxon>Neoptera</taxon>
        <taxon>Paraneoptera</taxon>
        <taxon>Hemiptera</taxon>
        <taxon>Heteroptera</taxon>
        <taxon>Panheteroptera</taxon>
        <taxon>Cimicomorpha</taxon>
        <taxon>Miridae</taxon>
        <taxon>Mirini</taxon>
        <taxon>Apolygus</taxon>
    </lineage>
</organism>
<evidence type="ECO:0000259" key="3">
    <source>
        <dbReference type="Pfam" id="PF08729"/>
    </source>
</evidence>
<evidence type="ECO:0000256" key="1">
    <source>
        <dbReference type="SAM" id="Coils"/>
    </source>
</evidence>
<protein>
    <recommendedName>
        <fullName evidence="3">Hpc2-related domain-containing protein</fullName>
    </recommendedName>
</protein>
<feature type="coiled-coil region" evidence="1">
    <location>
        <begin position="173"/>
        <end position="210"/>
    </location>
</feature>
<keyword evidence="1" id="KW-0175">Coiled coil</keyword>
<dbReference type="GO" id="GO:0006325">
    <property type="term" value="P:chromatin organization"/>
    <property type="evidence" value="ECO:0007669"/>
    <property type="project" value="TreeGrafter"/>
</dbReference>
<dbReference type="InterPro" id="IPR014840">
    <property type="entry name" value="HRD"/>
</dbReference>
<feature type="compositionally biased region" description="Basic and acidic residues" evidence="2">
    <location>
        <begin position="17"/>
        <end position="31"/>
    </location>
</feature>
<accession>A0A8S9XMF0</accession>
<dbReference type="EMBL" id="WIXP02000006">
    <property type="protein sequence ID" value="KAF6209206.1"/>
    <property type="molecule type" value="Genomic_DNA"/>
</dbReference>
<keyword evidence="5" id="KW-1185">Reference proteome</keyword>
<name>A0A8S9XMF0_APOLU</name>
<evidence type="ECO:0000313" key="5">
    <source>
        <dbReference type="Proteomes" id="UP000466442"/>
    </source>
</evidence>
<dbReference type="OrthoDB" id="68076at2759"/>
<feature type="domain" description="Hpc2-related" evidence="3">
    <location>
        <begin position="107"/>
        <end position="153"/>
    </location>
</feature>
<dbReference type="Proteomes" id="UP000466442">
    <property type="component" value="Unassembled WGS sequence"/>
</dbReference>
<gene>
    <name evidence="4" type="ORF">GE061_014951</name>
</gene>
<dbReference type="PANTHER" id="PTHR21669:SF28">
    <property type="entry name" value="YEMANUCLEIN"/>
    <property type="match status" value="1"/>
</dbReference>
<dbReference type="PANTHER" id="PTHR21669">
    <property type="entry name" value="CAPZ-INTERACTING PROTEIN AND RELATED PROTEINS"/>
    <property type="match status" value="1"/>
</dbReference>
<comment type="caution">
    <text evidence="4">The sequence shown here is derived from an EMBL/GenBank/DDBJ whole genome shotgun (WGS) entry which is preliminary data.</text>
</comment>
<dbReference type="Pfam" id="PF08729">
    <property type="entry name" value="HUN"/>
    <property type="match status" value="1"/>
</dbReference>
<reference evidence="4" key="1">
    <citation type="journal article" date="2021" name="Mol. Ecol. Resour.">
        <title>Apolygus lucorum genome provides insights into omnivorousness and mesophyll feeding.</title>
        <authorList>
            <person name="Liu Y."/>
            <person name="Liu H."/>
            <person name="Wang H."/>
            <person name="Huang T."/>
            <person name="Liu B."/>
            <person name="Yang B."/>
            <person name="Yin L."/>
            <person name="Li B."/>
            <person name="Zhang Y."/>
            <person name="Zhang S."/>
            <person name="Jiang F."/>
            <person name="Zhang X."/>
            <person name="Ren Y."/>
            <person name="Wang B."/>
            <person name="Wang S."/>
            <person name="Lu Y."/>
            <person name="Wu K."/>
            <person name="Fan W."/>
            <person name="Wang G."/>
        </authorList>
    </citation>
    <scope>NUCLEOTIDE SEQUENCE</scope>
    <source>
        <strain evidence="4">12Hb</strain>
    </source>
</reference>